<protein>
    <recommendedName>
        <fullName evidence="5">Pyridoxine/pyridoxamine 5'-phosphate oxidase</fullName>
        <ecNumber evidence="5">1.4.3.5</ecNumber>
    </recommendedName>
    <alternativeName>
        <fullName evidence="5">PNP/PMP oxidase</fullName>
        <shortName evidence="5">PNPOx</shortName>
    </alternativeName>
    <alternativeName>
        <fullName evidence="5">Pyridoxal 5'-phosphate synthase</fullName>
    </alternativeName>
</protein>
<comment type="cofactor">
    <cofactor evidence="5">
        <name>FMN</name>
        <dbReference type="ChEBI" id="CHEBI:58210"/>
    </cofactor>
    <text evidence="5">Binds 1 FMN per subunit.</text>
</comment>
<comment type="pathway">
    <text evidence="5">Cofactor metabolism; pyridoxal 5'-phosphate salvage; pyridoxal 5'-phosphate from pyridoxine 5'-phosphate: step 1/1.</text>
</comment>
<comment type="pathway">
    <text evidence="5">Cofactor metabolism; pyridoxal 5'-phosphate salvage; pyridoxal 5'-phosphate from pyridoxamine 5'-phosphate: step 1/1.</text>
</comment>
<dbReference type="InterPro" id="IPR012349">
    <property type="entry name" value="Split_barrel_FMN-bd"/>
</dbReference>
<feature type="binding site" evidence="5">
    <location>
        <position position="141"/>
    </location>
    <ligand>
        <name>substrate</name>
    </ligand>
</feature>
<gene>
    <name evidence="5 8" type="primary">pdxH</name>
    <name evidence="8" type="ORF">ACFFRI_07270</name>
</gene>
<comment type="function">
    <text evidence="5">Catalyzes the oxidation of either pyridoxine 5'-phosphate (PNP) or pyridoxamine 5'-phosphate (PMP) into pyridoxal 5'-phosphate (PLP).</text>
</comment>
<dbReference type="EC" id="1.4.3.5" evidence="5"/>
<comment type="catalytic activity">
    <reaction evidence="5">
        <text>pyridoxine 5'-phosphate + O2 = pyridoxal 5'-phosphate + H2O2</text>
        <dbReference type="Rhea" id="RHEA:15149"/>
        <dbReference type="ChEBI" id="CHEBI:15379"/>
        <dbReference type="ChEBI" id="CHEBI:16240"/>
        <dbReference type="ChEBI" id="CHEBI:58589"/>
        <dbReference type="ChEBI" id="CHEBI:597326"/>
        <dbReference type="EC" id="1.4.3.5"/>
    </reaction>
</comment>
<keyword evidence="5" id="KW-0664">Pyridoxine biosynthesis</keyword>
<feature type="binding site" evidence="5">
    <location>
        <position position="200"/>
    </location>
    <ligand>
        <name>FMN</name>
        <dbReference type="ChEBI" id="CHEBI:58210"/>
    </ligand>
</feature>
<evidence type="ECO:0000259" key="6">
    <source>
        <dbReference type="Pfam" id="PF01243"/>
    </source>
</evidence>
<dbReference type="GO" id="GO:0004733">
    <property type="term" value="F:pyridoxamine phosphate oxidase activity"/>
    <property type="evidence" value="ECO:0007669"/>
    <property type="project" value="UniProtKB-EC"/>
</dbReference>
<keyword evidence="2 5" id="KW-0285">Flavoprotein</keyword>
<dbReference type="PIRSF" id="PIRSF000190">
    <property type="entry name" value="Pyd_amn-ph_oxd"/>
    <property type="match status" value="1"/>
</dbReference>
<keyword evidence="3 5" id="KW-0288">FMN</keyword>
<feature type="binding site" evidence="5">
    <location>
        <position position="210"/>
    </location>
    <ligand>
        <name>FMN</name>
        <dbReference type="ChEBI" id="CHEBI:58210"/>
    </ligand>
</feature>
<comment type="similarity">
    <text evidence="1 5">Belongs to the pyridoxamine 5'-phosphate oxidase family.</text>
</comment>
<sequence length="229" mass="25031">MGDPGADRDLSSDLSSDLAAARQEYAAGGLAEDDLAADPVTMFGRWYDDARAAGLHEPNAMVVATVGAEGQPTARTVLLKGVGPDGFRFFTNQASRKGRELAAQPRCSLLFPWHPLERQVRVDGVAEPLPRADVEAYFAQRPRGSRLGAWASHQSREVAGRDALAASYDEVESRFAGTDDVPPPEEWGGYLVRPQVVEFWQGRPSRMHDRLVYRRTPGADGWTTARLAP</sequence>
<comment type="subunit">
    <text evidence="5">Homodimer.</text>
</comment>
<feature type="binding site" evidence="5">
    <location>
        <begin position="75"/>
        <end position="80"/>
    </location>
    <ligand>
        <name>FMN</name>
        <dbReference type="ChEBI" id="CHEBI:58210"/>
    </ligand>
</feature>
<feature type="binding site" evidence="5">
    <location>
        <position position="80"/>
    </location>
    <ligand>
        <name>substrate</name>
    </ligand>
</feature>
<evidence type="ECO:0000256" key="3">
    <source>
        <dbReference type="ARBA" id="ARBA00022643"/>
    </source>
</evidence>
<feature type="binding site" evidence="5">
    <location>
        <begin position="90"/>
        <end position="91"/>
    </location>
    <ligand>
        <name>FMN</name>
        <dbReference type="ChEBI" id="CHEBI:58210"/>
    </ligand>
</feature>
<dbReference type="InterPro" id="IPR019740">
    <property type="entry name" value="Pyridox_Oxase_CS"/>
</dbReference>
<evidence type="ECO:0000256" key="5">
    <source>
        <dbReference type="HAMAP-Rule" id="MF_01629"/>
    </source>
</evidence>
<proteinExistence type="inferred from homology"/>
<dbReference type="Gene3D" id="2.30.110.10">
    <property type="entry name" value="Electron Transport, Fmn-binding Protein, Chain A"/>
    <property type="match status" value="1"/>
</dbReference>
<comment type="catalytic activity">
    <reaction evidence="5">
        <text>pyridoxamine 5'-phosphate + O2 + H2O = pyridoxal 5'-phosphate + H2O2 + NH4(+)</text>
        <dbReference type="Rhea" id="RHEA:15817"/>
        <dbReference type="ChEBI" id="CHEBI:15377"/>
        <dbReference type="ChEBI" id="CHEBI:15379"/>
        <dbReference type="ChEBI" id="CHEBI:16240"/>
        <dbReference type="ChEBI" id="CHEBI:28938"/>
        <dbReference type="ChEBI" id="CHEBI:58451"/>
        <dbReference type="ChEBI" id="CHEBI:597326"/>
        <dbReference type="EC" id="1.4.3.5"/>
    </reaction>
</comment>
<dbReference type="PANTHER" id="PTHR10851">
    <property type="entry name" value="PYRIDOXINE-5-PHOSPHATE OXIDASE"/>
    <property type="match status" value="1"/>
</dbReference>
<name>A0ABV5K7W1_9ACTN</name>
<evidence type="ECO:0000256" key="2">
    <source>
        <dbReference type="ARBA" id="ARBA00022630"/>
    </source>
</evidence>
<feature type="binding site" evidence="5">
    <location>
        <position position="119"/>
    </location>
    <ligand>
        <name>FMN</name>
        <dbReference type="ChEBI" id="CHEBI:58210"/>
    </ligand>
</feature>
<evidence type="ECO:0000313" key="9">
    <source>
        <dbReference type="Proteomes" id="UP001589750"/>
    </source>
</evidence>
<comment type="caution">
    <text evidence="8">The sequence shown here is derived from an EMBL/GenBank/DDBJ whole genome shotgun (WGS) entry which is preliminary data.</text>
</comment>
<dbReference type="EMBL" id="JBHMDG010000009">
    <property type="protein sequence ID" value="MFB9312841.1"/>
    <property type="molecule type" value="Genomic_DNA"/>
</dbReference>
<dbReference type="PROSITE" id="PS01064">
    <property type="entry name" value="PYRIDOX_OXIDASE"/>
    <property type="match status" value="1"/>
</dbReference>
<feature type="binding site" evidence="5">
    <location>
        <position position="145"/>
    </location>
    <ligand>
        <name>substrate</name>
    </ligand>
</feature>
<feature type="domain" description="Pyridoxamine 5'-phosphate oxidase N-terminal" evidence="6">
    <location>
        <begin position="49"/>
        <end position="173"/>
    </location>
</feature>
<dbReference type="InterPro" id="IPR019576">
    <property type="entry name" value="Pyridoxamine_oxidase_dimer_C"/>
</dbReference>
<keyword evidence="9" id="KW-1185">Reference proteome</keyword>
<dbReference type="Proteomes" id="UP001589750">
    <property type="component" value="Unassembled WGS sequence"/>
</dbReference>
<dbReference type="NCBIfam" id="TIGR00558">
    <property type="entry name" value="pdxH"/>
    <property type="match status" value="1"/>
</dbReference>
<dbReference type="InterPro" id="IPR000659">
    <property type="entry name" value="Pyridox_Oxase"/>
</dbReference>
<keyword evidence="4 5" id="KW-0560">Oxidoreductase</keyword>
<organism evidence="8 9">
    <name type="scientific">Nocardioides plantarum</name>
    <dbReference type="NCBI Taxonomy" id="29299"/>
    <lineage>
        <taxon>Bacteria</taxon>
        <taxon>Bacillati</taxon>
        <taxon>Actinomycetota</taxon>
        <taxon>Actinomycetes</taxon>
        <taxon>Propionibacteriales</taxon>
        <taxon>Nocardioidaceae</taxon>
        <taxon>Nocardioides</taxon>
    </lineage>
</organism>
<reference evidence="8 9" key="1">
    <citation type="submission" date="2024-09" db="EMBL/GenBank/DDBJ databases">
        <authorList>
            <person name="Sun Q."/>
            <person name="Mori K."/>
        </authorList>
    </citation>
    <scope>NUCLEOTIDE SEQUENCE [LARGE SCALE GENOMIC DNA]</scope>
    <source>
        <strain evidence="8 9">JCM 9626</strain>
    </source>
</reference>
<dbReference type="InterPro" id="IPR011576">
    <property type="entry name" value="Pyridox_Oxase_N"/>
</dbReference>
<dbReference type="Pfam" id="PF10590">
    <property type="entry name" value="PNP_phzG_C"/>
    <property type="match status" value="1"/>
</dbReference>
<feature type="binding site" evidence="5">
    <location>
        <position position="137"/>
    </location>
    <ligand>
        <name>substrate</name>
    </ligand>
</feature>
<evidence type="ECO:0000256" key="4">
    <source>
        <dbReference type="ARBA" id="ARBA00023002"/>
    </source>
</evidence>
<dbReference type="NCBIfam" id="NF004231">
    <property type="entry name" value="PRK05679.1"/>
    <property type="match status" value="1"/>
</dbReference>
<dbReference type="Pfam" id="PF01243">
    <property type="entry name" value="PNPOx_N"/>
    <property type="match status" value="1"/>
</dbReference>
<feature type="domain" description="Pyridoxine 5'-phosphate oxidase dimerisation C-terminal" evidence="7">
    <location>
        <begin position="187"/>
        <end position="229"/>
    </location>
</feature>
<evidence type="ECO:0000256" key="1">
    <source>
        <dbReference type="ARBA" id="ARBA00007301"/>
    </source>
</evidence>
<accession>A0ABV5K7W1</accession>
<feature type="binding site" evidence="5">
    <location>
        <begin position="154"/>
        <end position="155"/>
    </location>
    <ligand>
        <name>FMN</name>
        <dbReference type="ChEBI" id="CHEBI:58210"/>
    </ligand>
</feature>
<feature type="binding site" evidence="5">
    <location>
        <begin position="206"/>
        <end position="208"/>
    </location>
    <ligand>
        <name>substrate</name>
    </ligand>
</feature>
<evidence type="ECO:0000313" key="8">
    <source>
        <dbReference type="EMBL" id="MFB9312841.1"/>
    </source>
</evidence>
<dbReference type="RefSeq" id="WP_140011560.1">
    <property type="nucleotide sequence ID" value="NZ_JBHMDG010000009.1"/>
</dbReference>
<feature type="binding site" evidence="5">
    <location>
        <position position="97"/>
    </location>
    <ligand>
        <name>FMN</name>
        <dbReference type="ChEBI" id="CHEBI:58210"/>
    </ligand>
</feature>
<dbReference type="HAMAP" id="MF_01629">
    <property type="entry name" value="PdxH"/>
    <property type="match status" value="1"/>
</dbReference>
<dbReference type="SUPFAM" id="SSF50475">
    <property type="entry name" value="FMN-binding split barrel"/>
    <property type="match status" value="1"/>
</dbReference>
<evidence type="ECO:0000259" key="7">
    <source>
        <dbReference type="Pfam" id="PF10590"/>
    </source>
</evidence>
<feature type="binding site" evidence="5">
    <location>
        <position position="96"/>
    </location>
    <ligand>
        <name>FMN</name>
        <dbReference type="ChEBI" id="CHEBI:58210"/>
    </ligand>
</feature>
<dbReference type="PANTHER" id="PTHR10851:SF0">
    <property type="entry name" value="PYRIDOXINE-5'-PHOSPHATE OXIDASE"/>
    <property type="match status" value="1"/>
</dbReference>